<dbReference type="AlphaFoldDB" id="A0A6C0EMX6"/>
<sequence length="112" mass="12065">MPRTFKTPQNKSRDPPPVPRPAQGPVPSQGPHLMTSLAEGVALGTGSAMGHRLVASVFNASAPTPATPPPKPVVRDCRPLWRDVTECRAAFSEEHCQPVYETYLTCMNLSTA</sequence>
<organism evidence="2">
    <name type="scientific">viral metagenome</name>
    <dbReference type="NCBI Taxonomy" id="1070528"/>
    <lineage>
        <taxon>unclassified sequences</taxon>
        <taxon>metagenomes</taxon>
        <taxon>organismal metagenomes</taxon>
    </lineage>
</organism>
<protein>
    <recommendedName>
        <fullName evidence="3">CHCH domain-containing protein</fullName>
    </recommendedName>
</protein>
<name>A0A6C0EMX6_9ZZZZ</name>
<reference evidence="2" key="1">
    <citation type="journal article" date="2020" name="Nature">
        <title>Giant virus diversity and host interactions through global metagenomics.</title>
        <authorList>
            <person name="Schulz F."/>
            <person name="Roux S."/>
            <person name="Paez-Espino D."/>
            <person name="Jungbluth S."/>
            <person name="Walsh D.A."/>
            <person name="Denef V.J."/>
            <person name="McMahon K.D."/>
            <person name="Konstantinidis K.T."/>
            <person name="Eloe-Fadrosh E.A."/>
            <person name="Kyrpides N.C."/>
            <person name="Woyke T."/>
        </authorList>
    </citation>
    <scope>NUCLEOTIDE SEQUENCE</scope>
    <source>
        <strain evidence="2">GVMAG-M-3300009068-24</strain>
    </source>
</reference>
<feature type="compositionally biased region" description="Pro residues" evidence="1">
    <location>
        <begin position="15"/>
        <end position="24"/>
    </location>
</feature>
<evidence type="ECO:0008006" key="3">
    <source>
        <dbReference type="Google" id="ProtNLM"/>
    </source>
</evidence>
<proteinExistence type="predicted"/>
<feature type="region of interest" description="Disordered" evidence="1">
    <location>
        <begin position="1"/>
        <end position="33"/>
    </location>
</feature>
<accession>A0A6C0EMX6</accession>
<feature type="compositionally biased region" description="Polar residues" evidence="1">
    <location>
        <begin position="1"/>
        <end position="10"/>
    </location>
</feature>
<dbReference type="EMBL" id="MN738883">
    <property type="protein sequence ID" value="QHT29823.1"/>
    <property type="molecule type" value="Genomic_DNA"/>
</dbReference>
<evidence type="ECO:0000256" key="1">
    <source>
        <dbReference type="SAM" id="MobiDB-lite"/>
    </source>
</evidence>
<evidence type="ECO:0000313" key="2">
    <source>
        <dbReference type="EMBL" id="QHT29823.1"/>
    </source>
</evidence>